<dbReference type="RefSeq" id="WP_341673183.1">
    <property type="nucleotide sequence ID" value="NZ_JBBYHV010000001.1"/>
</dbReference>
<keyword evidence="2" id="KW-1185">Reference proteome</keyword>
<evidence type="ECO:0000313" key="2">
    <source>
        <dbReference type="Proteomes" id="UP001497045"/>
    </source>
</evidence>
<dbReference type="EMBL" id="JBBYHV010000001">
    <property type="protein sequence ID" value="MEL1250670.1"/>
    <property type="molecule type" value="Genomic_DNA"/>
</dbReference>
<accession>A0ABU9IE20</accession>
<organism evidence="1 2">
    <name type="scientific">Aurantiacibacter gilvus</name>
    <dbReference type="NCBI Taxonomy" id="3139141"/>
    <lineage>
        <taxon>Bacteria</taxon>
        <taxon>Pseudomonadati</taxon>
        <taxon>Pseudomonadota</taxon>
        <taxon>Alphaproteobacteria</taxon>
        <taxon>Sphingomonadales</taxon>
        <taxon>Erythrobacteraceae</taxon>
        <taxon>Aurantiacibacter</taxon>
    </lineage>
</organism>
<proteinExistence type="predicted"/>
<protein>
    <recommendedName>
        <fullName evidence="3">Curli production assembly/transport component CsgG</fullName>
    </recommendedName>
</protein>
<evidence type="ECO:0000313" key="1">
    <source>
        <dbReference type="EMBL" id="MEL1250670.1"/>
    </source>
</evidence>
<gene>
    <name evidence="1" type="ORF">AAEO60_08305</name>
</gene>
<dbReference type="Proteomes" id="UP001497045">
    <property type="component" value="Unassembled WGS sequence"/>
</dbReference>
<reference evidence="1 2" key="1">
    <citation type="submission" date="2024-04" db="EMBL/GenBank/DDBJ databases">
        <title>Aurantiacibacter sp. DGU6 16S ribosomal RNA gene Genome sequencing and assembly.</title>
        <authorList>
            <person name="Park S."/>
        </authorList>
    </citation>
    <scope>NUCLEOTIDE SEQUENCE [LARGE SCALE GENOMIC DNA]</scope>
    <source>
        <strain evidence="1 2">DGU6</strain>
    </source>
</reference>
<comment type="caution">
    <text evidence="1">The sequence shown here is derived from an EMBL/GenBank/DDBJ whole genome shotgun (WGS) entry which is preliminary data.</text>
</comment>
<name>A0ABU9IE20_9SPHN</name>
<evidence type="ECO:0008006" key="3">
    <source>
        <dbReference type="Google" id="ProtNLM"/>
    </source>
</evidence>
<sequence length="391" mass="40576">MLAFAQPSAAQDDDGTSDTEQVALLTYLGLTAADGSLSVGDGSGGVEGQIIASILMQEAAEEIVGQLADHDPGAGATNPYGAGERVVLLAGNETFTTAAYHRLRRQVGLISTQLRAFEAAADDRGCDTPAPALLAPGDGPGVLGVMTPGGAEAVAAADESPFDFRVSDLLGALRTSTNLQNVPVTLGDQMLRNALINQPARPSWILQSEITDFPASLALETELDGYRSILLEYVEGKCDSMAVSEANKPKIKEQASALLNAILALYAAKDGAPSLVDQTAQSASLMNGQAEAPRALRVSVESAGGTLIRSQNILTSFFVPGVTMRGGLVVSYRTVNATNGTSDLAGALVCRFPLRVLRSLTSEPLDELRARATRTLDGELCTALSTEVAGG</sequence>